<keyword evidence="2" id="KW-1185">Reference proteome</keyword>
<reference evidence="1 2" key="1">
    <citation type="submission" date="2019-02" db="EMBL/GenBank/DDBJ databases">
        <title>Draft genome sequences of novel Actinobacteria.</title>
        <authorList>
            <person name="Sahin N."/>
            <person name="Ay H."/>
            <person name="Saygin H."/>
        </authorList>
    </citation>
    <scope>NUCLEOTIDE SEQUENCE [LARGE SCALE GENOMIC DNA]</scope>
    <source>
        <strain evidence="1 2">JCM 30529</strain>
    </source>
</reference>
<name>A0ABY2DLQ9_9ACTN</name>
<proteinExistence type="predicted"/>
<evidence type="ECO:0000313" key="2">
    <source>
        <dbReference type="Proteomes" id="UP000295626"/>
    </source>
</evidence>
<evidence type="ECO:0000313" key="1">
    <source>
        <dbReference type="EMBL" id="TDC02281.1"/>
    </source>
</evidence>
<evidence type="ECO:0008006" key="3">
    <source>
        <dbReference type="Google" id="ProtNLM"/>
    </source>
</evidence>
<gene>
    <name evidence="1" type="ORF">E1091_01140</name>
</gene>
<sequence>MTTPLRRFPDVQRALVTILEPLAGAGRAGVETPTDLQAKLPFIRVLRIGGGSDRLSDFAVVDVDVFAASYGAAELLAERVRQLLTGPPLRAGAAVLDRITCDSGPVELPWAPGVRRFGATYQVTARRYTTSI</sequence>
<dbReference type="Proteomes" id="UP000295626">
    <property type="component" value="Unassembled WGS sequence"/>
</dbReference>
<dbReference type="EMBL" id="SMKE01000013">
    <property type="protein sequence ID" value="TDC02281.1"/>
    <property type="molecule type" value="Genomic_DNA"/>
</dbReference>
<protein>
    <recommendedName>
        <fullName evidence="3">DUF3168 domain-containing protein</fullName>
    </recommendedName>
</protein>
<comment type="caution">
    <text evidence="1">The sequence shown here is derived from an EMBL/GenBank/DDBJ whole genome shotgun (WGS) entry which is preliminary data.</text>
</comment>
<organism evidence="1 2">
    <name type="scientific">Micromonospora fluostatini</name>
    <dbReference type="NCBI Taxonomy" id="1629071"/>
    <lineage>
        <taxon>Bacteria</taxon>
        <taxon>Bacillati</taxon>
        <taxon>Actinomycetota</taxon>
        <taxon>Actinomycetes</taxon>
        <taxon>Micromonosporales</taxon>
        <taxon>Micromonosporaceae</taxon>
        <taxon>Micromonospora</taxon>
    </lineage>
</organism>
<accession>A0ABY2DLQ9</accession>